<gene>
    <name evidence="10" type="ORF">IAC39_00485</name>
</gene>
<evidence type="ECO:0000256" key="8">
    <source>
        <dbReference type="SAM" id="Phobius"/>
    </source>
</evidence>
<evidence type="ECO:0000256" key="1">
    <source>
        <dbReference type="ARBA" id="ARBA00022475"/>
    </source>
</evidence>
<comment type="caution">
    <text evidence="10">The sequence shown here is derived from an EMBL/GenBank/DDBJ whole genome shotgun (WGS) entry which is preliminary data.</text>
</comment>
<dbReference type="GO" id="GO:0009103">
    <property type="term" value="P:lipopolysaccharide biosynthetic process"/>
    <property type="evidence" value="ECO:0007669"/>
    <property type="project" value="UniProtKB-KW"/>
</dbReference>
<keyword evidence="4 8" id="KW-0812">Transmembrane</keyword>
<evidence type="ECO:0000256" key="5">
    <source>
        <dbReference type="ARBA" id="ARBA00022985"/>
    </source>
</evidence>
<dbReference type="PANTHER" id="PTHR48090">
    <property type="entry name" value="UNDECAPRENYL-PHOSPHATE 4-DEOXY-4-FORMAMIDO-L-ARABINOSE TRANSFERASE-RELATED"/>
    <property type="match status" value="1"/>
</dbReference>
<reference evidence="10" key="2">
    <citation type="journal article" date="2021" name="PeerJ">
        <title>Extensive microbial diversity within the chicken gut microbiome revealed by metagenomics and culture.</title>
        <authorList>
            <person name="Gilroy R."/>
            <person name="Ravi A."/>
            <person name="Getino M."/>
            <person name="Pursley I."/>
            <person name="Horton D.L."/>
            <person name="Alikhan N.F."/>
            <person name="Baker D."/>
            <person name="Gharbi K."/>
            <person name="Hall N."/>
            <person name="Watson M."/>
            <person name="Adriaenssens E.M."/>
            <person name="Foster-Nyarko E."/>
            <person name="Jarju S."/>
            <person name="Secka A."/>
            <person name="Antonio M."/>
            <person name="Oren A."/>
            <person name="Chaudhuri R.R."/>
            <person name="La Ragione R."/>
            <person name="Hildebrand F."/>
            <person name="Pallen M.J."/>
        </authorList>
    </citation>
    <scope>NUCLEOTIDE SEQUENCE</scope>
    <source>
        <strain evidence="10">CHK33-4379</strain>
    </source>
</reference>
<evidence type="ECO:0000313" key="11">
    <source>
        <dbReference type="Proteomes" id="UP000824136"/>
    </source>
</evidence>
<evidence type="ECO:0000256" key="3">
    <source>
        <dbReference type="ARBA" id="ARBA00022679"/>
    </source>
</evidence>
<evidence type="ECO:0000256" key="6">
    <source>
        <dbReference type="ARBA" id="ARBA00022989"/>
    </source>
</evidence>
<keyword evidence="3" id="KW-0808">Transferase</keyword>
<dbReference type="SUPFAM" id="SSF53448">
    <property type="entry name" value="Nucleotide-diphospho-sugar transferases"/>
    <property type="match status" value="1"/>
</dbReference>
<feature type="domain" description="Glycosyltransferase 2-like" evidence="9">
    <location>
        <begin position="3"/>
        <end position="133"/>
    </location>
</feature>
<organism evidence="10 11">
    <name type="scientific">Candidatus Faeciplasma pullistercoris</name>
    <dbReference type="NCBI Taxonomy" id="2840800"/>
    <lineage>
        <taxon>Bacteria</taxon>
        <taxon>Bacillati</taxon>
        <taxon>Bacillota</taxon>
        <taxon>Clostridia</taxon>
        <taxon>Eubacteriales</taxon>
        <taxon>Oscillospiraceae</taxon>
        <taxon>Oscillospiraceae incertae sedis</taxon>
        <taxon>Candidatus Faeciplasma</taxon>
    </lineage>
</organism>
<accession>A0A9D1KIT3</accession>
<dbReference type="InterPro" id="IPR050256">
    <property type="entry name" value="Glycosyltransferase_2"/>
</dbReference>
<dbReference type="EMBL" id="DVLL01000002">
    <property type="protein sequence ID" value="HIT58194.1"/>
    <property type="molecule type" value="Genomic_DNA"/>
</dbReference>
<evidence type="ECO:0000313" key="10">
    <source>
        <dbReference type="EMBL" id="HIT58194.1"/>
    </source>
</evidence>
<dbReference type="AlphaFoldDB" id="A0A9D1KIT3"/>
<keyword evidence="6 8" id="KW-1133">Transmembrane helix</keyword>
<keyword evidence="2" id="KW-0328">Glycosyltransferase</keyword>
<dbReference type="GO" id="GO:0016757">
    <property type="term" value="F:glycosyltransferase activity"/>
    <property type="evidence" value="ECO:0007669"/>
    <property type="project" value="UniProtKB-KW"/>
</dbReference>
<dbReference type="GO" id="GO:0005886">
    <property type="term" value="C:plasma membrane"/>
    <property type="evidence" value="ECO:0007669"/>
    <property type="project" value="TreeGrafter"/>
</dbReference>
<keyword evidence="7 8" id="KW-0472">Membrane</keyword>
<dbReference type="CDD" id="cd04187">
    <property type="entry name" value="DPM1_like_bac"/>
    <property type="match status" value="1"/>
</dbReference>
<name>A0A9D1KIT3_9FIRM</name>
<evidence type="ECO:0000256" key="7">
    <source>
        <dbReference type="ARBA" id="ARBA00023136"/>
    </source>
</evidence>
<dbReference type="Gene3D" id="3.90.550.10">
    <property type="entry name" value="Spore Coat Polysaccharide Biosynthesis Protein SpsA, Chain A"/>
    <property type="match status" value="1"/>
</dbReference>
<dbReference type="InterPro" id="IPR029044">
    <property type="entry name" value="Nucleotide-diphossugar_trans"/>
</dbReference>
<keyword evidence="1" id="KW-1003">Cell membrane</keyword>
<keyword evidence="5" id="KW-0448">Lipopolysaccharide biosynthesis</keyword>
<dbReference type="PANTHER" id="PTHR48090:SF3">
    <property type="entry name" value="UNDECAPRENYL-PHOSPHATE 4-DEOXY-4-FORMAMIDO-L-ARABINOSE TRANSFERASE"/>
    <property type="match status" value="1"/>
</dbReference>
<sequence>MLSVVIPSYNEEDNIGHTSEVIGEILSDNKIDYELIFVDDGSKDKTWEKIKALNSADSRVRGVSFSRNFGKEGAILAGLEACRGDAAVVIDCDLQHPPQVIPKMYELWRNGAMVVEGKKSSRGKESKTYGALSGLFYRLIESSSHIDMKNSSDFKLLDRTAIDALLSLPERGTFFRALSGWVGFETAEVYYDVAQRFSGKRKWTTGMLFNYAIKNLAAFTSAPLYICGVIGLIIAVAAFVLIVLNAVGVNTGSFDAAASVLMLIGGGILCCMAIAGYYISRIYDEVKRRPRYIVARTTEGKLADKGGNSVGGN</sequence>
<feature type="transmembrane region" description="Helical" evidence="8">
    <location>
        <begin position="224"/>
        <end position="244"/>
    </location>
</feature>
<protein>
    <submittedName>
        <fullName evidence="10">Glycosyltransferase</fullName>
    </submittedName>
</protein>
<evidence type="ECO:0000256" key="4">
    <source>
        <dbReference type="ARBA" id="ARBA00022692"/>
    </source>
</evidence>
<evidence type="ECO:0000259" key="9">
    <source>
        <dbReference type="Pfam" id="PF00535"/>
    </source>
</evidence>
<reference evidence="10" key="1">
    <citation type="submission" date="2020-10" db="EMBL/GenBank/DDBJ databases">
        <authorList>
            <person name="Gilroy R."/>
        </authorList>
    </citation>
    <scope>NUCLEOTIDE SEQUENCE</scope>
    <source>
        <strain evidence="10">CHK33-4379</strain>
    </source>
</reference>
<evidence type="ECO:0000256" key="2">
    <source>
        <dbReference type="ARBA" id="ARBA00022676"/>
    </source>
</evidence>
<feature type="transmembrane region" description="Helical" evidence="8">
    <location>
        <begin position="256"/>
        <end position="279"/>
    </location>
</feature>
<dbReference type="Proteomes" id="UP000824136">
    <property type="component" value="Unassembled WGS sequence"/>
</dbReference>
<dbReference type="InterPro" id="IPR001173">
    <property type="entry name" value="Glyco_trans_2-like"/>
</dbReference>
<proteinExistence type="predicted"/>
<dbReference type="Pfam" id="PF00535">
    <property type="entry name" value="Glycos_transf_2"/>
    <property type="match status" value="1"/>
</dbReference>